<dbReference type="RefSeq" id="WP_005580911.1">
    <property type="nucleotide sequence ID" value="NZ_FORO01000001.1"/>
</dbReference>
<organism evidence="1 2">
    <name type="scientific">Natronobacterium gregoryi</name>
    <dbReference type="NCBI Taxonomy" id="44930"/>
    <lineage>
        <taxon>Archaea</taxon>
        <taxon>Methanobacteriati</taxon>
        <taxon>Methanobacteriota</taxon>
        <taxon>Stenosarchaea group</taxon>
        <taxon>Halobacteria</taxon>
        <taxon>Halobacteriales</taxon>
        <taxon>Natrialbaceae</taxon>
        <taxon>Natronobacterium</taxon>
    </lineage>
</organism>
<proteinExistence type="predicted"/>
<name>A0A1I3IWI0_9EURY</name>
<reference evidence="1 2" key="1">
    <citation type="submission" date="2016-10" db="EMBL/GenBank/DDBJ databases">
        <authorList>
            <person name="de Groot N.N."/>
        </authorList>
    </citation>
    <scope>NUCLEOTIDE SEQUENCE [LARGE SCALE GENOMIC DNA]</scope>
    <source>
        <strain evidence="1 2">SP2</strain>
    </source>
</reference>
<dbReference type="GeneID" id="14210032"/>
<dbReference type="EMBL" id="FORO01000001">
    <property type="protein sequence ID" value="SFI52235.1"/>
    <property type="molecule type" value="Genomic_DNA"/>
</dbReference>
<accession>A0A1I3IWI0</accession>
<dbReference type="Proteomes" id="UP000182829">
    <property type="component" value="Unassembled WGS sequence"/>
</dbReference>
<protein>
    <submittedName>
        <fullName evidence="1">Uncharacterized protein</fullName>
    </submittedName>
</protein>
<sequence>MLDTVDESLEELPPLPTVAPDGNEVALYYDITGRNELRVLDAETGDLEQ</sequence>
<dbReference type="AlphaFoldDB" id="A0A1I3IWI0"/>
<dbReference type="OrthoDB" id="25019at2157"/>
<evidence type="ECO:0000313" key="1">
    <source>
        <dbReference type="EMBL" id="SFI52235.1"/>
    </source>
</evidence>
<evidence type="ECO:0000313" key="2">
    <source>
        <dbReference type="Proteomes" id="UP000182829"/>
    </source>
</evidence>
<gene>
    <name evidence="1" type="ORF">SAMN05443661_101132</name>
</gene>